<dbReference type="PRINTS" id="PR00038">
    <property type="entry name" value="HTHLUXR"/>
</dbReference>
<gene>
    <name evidence="4" type="ORF">SAMN03080606_02219</name>
</gene>
<protein>
    <submittedName>
        <fullName evidence="4">Regulatory protein, luxR family</fullName>
    </submittedName>
</protein>
<dbReference type="InterPro" id="IPR029016">
    <property type="entry name" value="GAF-like_dom_sf"/>
</dbReference>
<evidence type="ECO:0000313" key="5">
    <source>
        <dbReference type="Proteomes" id="UP000198636"/>
    </source>
</evidence>
<dbReference type="AlphaFoldDB" id="A0A1G5I2B7"/>
<keyword evidence="5" id="KW-1185">Reference proteome</keyword>
<dbReference type="Proteomes" id="UP000198636">
    <property type="component" value="Unassembled WGS sequence"/>
</dbReference>
<feature type="domain" description="HTH luxR-type" evidence="3">
    <location>
        <begin position="193"/>
        <end position="258"/>
    </location>
</feature>
<dbReference type="Pfam" id="PF00196">
    <property type="entry name" value="GerE"/>
    <property type="match status" value="1"/>
</dbReference>
<dbReference type="CDD" id="cd06170">
    <property type="entry name" value="LuxR_C_like"/>
    <property type="match status" value="1"/>
</dbReference>
<sequence>MSIELYDFKKDRPNYERRYSIQDIKKTSNCNGNEIEVESLGEQIEKHEKYIEILRRYGEMISNVTEEKFTLLFLTTCGIVISIIDFKETNKEDMRRFKLGMSFKEEAIGKNAVVMAMNLNTPIRLAPEEHNSSTLNNVHEYCVPLNITGNKIGYFNFITDQKSNIDRIVDIAHVIKFYTYYTIINSLNIYDASQQESPMFTRRQLEVLIKMAKGMTEYTISKELGVSIDTIRFHKKVIFKKLDVNCTVEAVIKGLKGNYISLNDT</sequence>
<dbReference type="OrthoDB" id="1738855at2"/>
<evidence type="ECO:0000256" key="1">
    <source>
        <dbReference type="ARBA" id="ARBA00023015"/>
    </source>
</evidence>
<proteinExistence type="predicted"/>
<dbReference type="Gene3D" id="3.30.450.40">
    <property type="match status" value="1"/>
</dbReference>
<keyword evidence="1" id="KW-0805">Transcription regulation</keyword>
<name>A0A1G5I2B7_9FIRM</name>
<dbReference type="InterPro" id="IPR000792">
    <property type="entry name" value="Tscrpt_reg_LuxR_C"/>
</dbReference>
<dbReference type="SUPFAM" id="SSF46894">
    <property type="entry name" value="C-terminal effector domain of the bipartite response regulators"/>
    <property type="match status" value="1"/>
</dbReference>
<dbReference type="Gene3D" id="1.10.10.10">
    <property type="entry name" value="Winged helix-like DNA-binding domain superfamily/Winged helix DNA-binding domain"/>
    <property type="match status" value="1"/>
</dbReference>
<dbReference type="EMBL" id="FMUS01000013">
    <property type="protein sequence ID" value="SCY70182.1"/>
    <property type="molecule type" value="Genomic_DNA"/>
</dbReference>
<dbReference type="InterPro" id="IPR016032">
    <property type="entry name" value="Sig_transdc_resp-reg_C-effctor"/>
</dbReference>
<dbReference type="GO" id="GO:0003677">
    <property type="term" value="F:DNA binding"/>
    <property type="evidence" value="ECO:0007669"/>
    <property type="project" value="InterPro"/>
</dbReference>
<dbReference type="GO" id="GO:0006355">
    <property type="term" value="P:regulation of DNA-templated transcription"/>
    <property type="evidence" value="ECO:0007669"/>
    <property type="project" value="InterPro"/>
</dbReference>
<evidence type="ECO:0000259" key="3">
    <source>
        <dbReference type="PROSITE" id="PS50043"/>
    </source>
</evidence>
<dbReference type="STRING" id="1120976.SAMN03080606_02219"/>
<evidence type="ECO:0000256" key="2">
    <source>
        <dbReference type="ARBA" id="ARBA00023163"/>
    </source>
</evidence>
<keyword evidence="2" id="KW-0804">Transcription</keyword>
<dbReference type="InterPro" id="IPR036388">
    <property type="entry name" value="WH-like_DNA-bd_sf"/>
</dbReference>
<dbReference type="SMART" id="SM00421">
    <property type="entry name" value="HTH_LUXR"/>
    <property type="match status" value="1"/>
</dbReference>
<evidence type="ECO:0000313" key="4">
    <source>
        <dbReference type="EMBL" id="SCY70182.1"/>
    </source>
</evidence>
<reference evidence="4 5" key="1">
    <citation type="submission" date="2016-10" db="EMBL/GenBank/DDBJ databases">
        <authorList>
            <person name="de Groot N.N."/>
        </authorList>
    </citation>
    <scope>NUCLEOTIDE SEQUENCE [LARGE SCALE GENOMIC DNA]</scope>
    <source>
        <strain evidence="4 5">DSM 18978</strain>
    </source>
</reference>
<accession>A0A1G5I2B7</accession>
<dbReference type="RefSeq" id="WP_091543299.1">
    <property type="nucleotide sequence ID" value="NZ_FMUS01000013.1"/>
</dbReference>
<organism evidence="4 5">
    <name type="scientific">Alkaliphilus peptidifermentans DSM 18978</name>
    <dbReference type="NCBI Taxonomy" id="1120976"/>
    <lineage>
        <taxon>Bacteria</taxon>
        <taxon>Bacillati</taxon>
        <taxon>Bacillota</taxon>
        <taxon>Clostridia</taxon>
        <taxon>Peptostreptococcales</taxon>
        <taxon>Natronincolaceae</taxon>
        <taxon>Alkaliphilus</taxon>
    </lineage>
</organism>
<dbReference type="PROSITE" id="PS50043">
    <property type="entry name" value="HTH_LUXR_2"/>
    <property type="match status" value="1"/>
</dbReference>